<feature type="compositionally biased region" description="Basic residues" evidence="1">
    <location>
        <begin position="68"/>
        <end position="77"/>
    </location>
</feature>
<sequence length="108" mass="11954">MSSVKCIYAERRGVGSSLLDTWIIGLSRRIRRPIPPGNLEKHKGPGPETTPIRSSKKIQKKTVLPHASTKKNLHAKSLKQETGLPSISPPPPPLCLRSMGCHLHQEHQ</sequence>
<feature type="region of interest" description="Disordered" evidence="1">
    <location>
        <begin position="33"/>
        <end position="108"/>
    </location>
</feature>
<dbReference type="AlphaFoldDB" id="A0A8X6UF58"/>
<keyword evidence="3" id="KW-1185">Reference proteome</keyword>
<evidence type="ECO:0000313" key="3">
    <source>
        <dbReference type="Proteomes" id="UP000887013"/>
    </source>
</evidence>
<dbReference type="Proteomes" id="UP000887013">
    <property type="component" value="Unassembled WGS sequence"/>
</dbReference>
<reference evidence="2" key="1">
    <citation type="submission" date="2020-08" db="EMBL/GenBank/DDBJ databases">
        <title>Multicomponent nature underlies the extraordinary mechanical properties of spider dragline silk.</title>
        <authorList>
            <person name="Kono N."/>
            <person name="Nakamura H."/>
            <person name="Mori M."/>
            <person name="Yoshida Y."/>
            <person name="Ohtoshi R."/>
            <person name="Malay A.D."/>
            <person name="Moran D.A.P."/>
            <person name="Tomita M."/>
            <person name="Numata K."/>
            <person name="Arakawa K."/>
        </authorList>
    </citation>
    <scope>NUCLEOTIDE SEQUENCE</scope>
</reference>
<protein>
    <submittedName>
        <fullName evidence="2">Uncharacterized protein</fullName>
    </submittedName>
</protein>
<proteinExistence type="predicted"/>
<comment type="caution">
    <text evidence="2">The sequence shown here is derived from an EMBL/GenBank/DDBJ whole genome shotgun (WGS) entry which is preliminary data.</text>
</comment>
<organism evidence="2 3">
    <name type="scientific">Nephila pilipes</name>
    <name type="common">Giant wood spider</name>
    <name type="synonym">Nephila maculata</name>
    <dbReference type="NCBI Taxonomy" id="299642"/>
    <lineage>
        <taxon>Eukaryota</taxon>
        <taxon>Metazoa</taxon>
        <taxon>Ecdysozoa</taxon>
        <taxon>Arthropoda</taxon>
        <taxon>Chelicerata</taxon>
        <taxon>Arachnida</taxon>
        <taxon>Araneae</taxon>
        <taxon>Araneomorphae</taxon>
        <taxon>Entelegynae</taxon>
        <taxon>Araneoidea</taxon>
        <taxon>Nephilidae</taxon>
        <taxon>Nephila</taxon>
    </lineage>
</organism>
<gene>
    <name evidence="2" type="ORF">NPIL_566801</name>
</gene>
<evidence type="ECO:0000313" key="2">
    <source>
        <dbReference type="EMBL" id="GFU13039.1"/>
    </source>
</evidence>
<evidence type="ECO:0000256" key="1">
    <source>
        <dbReference type="SAM" id="MobiDB-lite"/>
    </source>
</evidence>
<dbReference type="EMBL" id="BMAW01078911">
    <property type="protein sequence ID" value="GFU13039.1"/>
    <property type="molecule type" value="Genomic_DNA"/>
</dbReference>
<name>A0A8X6UF58_NEPPI</name>
<accession>A0A8X6UF58</accession>